<accession>A0AAV7VKW1</accession>
<evidence type="ECO:0000313" key="3">
    <source>
        <dbReference type="Proteomes" id="UP001066276"/>
    </source>
</evidence>
<gene>
    <name evidence="2" type="ORF">NDU88_004641</name>
</gene>
<comment type="caution">
    <text evidence="2">The sequence shown here is derived from an EMBL/GenBank/DDBJ whole genome shotgun (WGS) entry which is preliminary data.</text>
</comment>
<protein>
    <submittedName>
        <fullName evidence="2">Uncharacterized protein</fullName>
    </submittedName>
</protein>
<evidence type="ECO:0000256" key="1">
    <source>
        <dbReference type="SAM" id="MobiDB-lite"/>
    </source>
</evidence>
<feature type="region of interest" description="Disordered" evidence="1">
    <location>
        <begin position="17"/>
        <end position="80"/>
    </location>
</feature>
<organism evidence="2 3">
    <name type="scientific">Pleurodeles waltl</name>
    <name type="common">Iberian ribbed newt</name>
    <dbReference type="NCBI Taxonomy" id="8319"/>
    <lineage>
        <taxon>Eukaryota</taxon>
        <taxon>Metazoa</taxon>
        <taxon>Chordata</taxon>
        <taxon>Craniata</taxon>
        <taxon>Vertebrata</taxon>
        <taxon>Euteleostomi</taxon>
        <taxon>Amphibia</taxon>
        <taxon>Batrachia</taxon>
        <taxon>Caudata</taxon>
        <taxon>Salamandroidea</taxon>
        <taxon>Salamandridae</taxon>
        <taxon>Pleurodelinae</taxon>
        <taxon>Pleurodeles</taxon>
    </lineage>
</organism>
<dbReference type="EMBL" id="JANPWB010000003">
    <property type="protein sequence ID" value="KAJ1200820.1"/>
    <property type="molecule type" value="Genomic_DNA"/>
</dbReference>
<feature type="compositionally biased region" description="Basic and acidic residues" evidence="1">
    <location>
        <begin position="203"/>
        <end position="214"/>
    </location>
</feature>
<name>A0AAV7VKW1_PLEWA</name>
<evidence type="ECO:0000313" key="2">
    <source>
        <dbReference type="EMBL" id="KAJ1200820.1"/>
    </source>
</evidence>
<proteinExistence type="predicted"/>
<sequence length="214" mass="21992">MAAVAGATYRARAAVLIPELGAPERRGSEGATHGPGDLVPGSGRVEAVAPRAKSLPSHVDGGAAPQGSEGGEEERSGPACCGAGRRLTGLTHRCMGPAGVQPGATGQRWAVRGLGPPLPDSAGEKVARRPRACPLDSGDGLHFGPGVRRWHPPPPGGGSVRAVWTEVRCPSRKQRNRKERAGPACSGDGRQMAGLTCTGTKGPWEDDRAPQDNN</sequence>
<dbReference type="AlphaFoldDB" id="A0AAV7VKW1"/>
<reference evidence="2" key="1">
    <citation type="journal article" date="2022" name="bioRxiv">
        <title>Sequencing and chromosome-scale assembly of the giantPleurodeles waltlgenome.</title>
        <authorList>
            <person name="Brown T."/>
            <person name="Elewa A."/>
            <person name="Iarovenko S."/>
            <person name="Subramanian E."/>
            <person name="Araus A.J."/>
            <person name="Petzold A."/>
            <person name="Susuki M."/>
            <person name="Suzuki K.-i.T."/>
            <person name="Hayashi T."/>
            <person name="Toyoda A."/>
            <person name="Oliveira C."/>
            <person name="Osipova E."/>
            <person name="Leigh N.D."/>
            <person name="Simon A."/>
            <person name="Yun M.H."/>
        </authorList>
    </citation>
    <scope>NUCLEOTIDE SEQUENCE</scope>
    <source>
        <strain evidence="2">20211129_DDA</strain>
        <tissue evidence="2">Liver</tissue>
    </source>
</reference>
<feature type="region of interest" description="Disordered" evidence="1">
    <location>
        <begin position="98"/>
        <end position="214"/>
    </location>
</feature>
<dbReference type="Proteomes" id="UP001066276">
    <property type="component" value="Chromosome 2_1"/>
</dbReference>
<keyword evidence="3" id="KW-1185">Reference proteome</keyword>